<keyword evidence="2" id="KW-1185">Reference proteome</keyword>
<dbReference type="EMBL" id="CAFZ01000318">
    <property type="protein sequence ID" value="CCA74485.1"/>
    <property type="molecule type" value="Genomic_DNA"/>
</dbReference>
<proteinExistence type="predicted"/>
<gene>
    <name evidence="1" type="ORF">PIIN_08438</name>
</gene>
<name>G4TT44_SERID</name>
<accession>G4TT44</accession>
<dbReference type="AlphaFoldDB" id="G4TT44"/>
<organism evidence="1 2">
    <name type="scientific">Serendipita indica (strain DSM 11827)</name>
    <name type="common">Root endophyte fungus</name>
    <name type="synonym">Piriformospora indica</name>
    <dbReference type="NCBI Taxonomy" id="1109443"/>
    <lineage>
        <taxon>Eukaryota</taxon>
        <taxon>Fungi</taxon>
        <taxon>Dikarya</taxon>
        <taxon>Basidiomycota</taxon>
        <taxon>Agaricomycotina</taxon>
        <taxon>Agaricomycetes</taxon>
        <taxon>Sebacinales</taxon>
        <taxon>Serendipitaceae</taxon>
        <taxon>Serendipita</taxon>
    </lineage>
</organism>
<dbReference type="Proteomes" id="UP000007148">
    <property type="component" value="Unassembled WGS sequence"/>
</dbReference>
<comment type="caution">
    <text evidence="1">The sequence shown here is derived from an EMBL/GenBank/DDBJ whole genome shotgun (WGS) entry which is preliminary data.</text>
</comment>
<evidence type="ECO:0000313" key="1">
    <source>
        <dbReference type="EMBL" id="CCA74485.1"/>
    </source>
</evidence>
<reference evidence="1 2" key="1">
    <citation type="journal article" date="2011" name="PLoS Pathog.">
        <title>Endophytic Life Strategies Decoded by Genome and Transcriptome Analyses of the Mutualistic Root Symbiont Piriformospora indica.</title>
        <authorList>
            <person name="Zuccaro A."/>
            <person name="Lahrmann U."/>
            <person name="Guldener U."/>
            <person name="Langen G."/>
            <person name="Pfiffi S."/>
            <person name="Biedenkopf D."/>
            <person name="Wong P."/>
            <person name="Samans B."/>
            <person name="Grimm C."/>
            <person name="Basiewicz M."/>
            <person name="Murat C."/>
            <person name="Martin F."/>
            <person name="Kogel K.H."/>
        </authorList>
    </citation>
    <scope>NUCLEOTIDE SEQUENCE [LARGE SCALE GENOMIC DNA]</scope>
    <source>
        <strain evidence="1 2">DSM 11827</strain>
    </source>
</reference>
<protein>
    <submittedName>
        <fullName evidence="1">Uncharacterized protein</fullName>
    </submittedName>
</protein>
<dbReference type="HOGENOM" id="CLU_2469928_0_0_1"/>
<evidence type="ECO:0000313" key="2">
    <source>
        <dbReference type="Proteomes" id="UP000007148"/>
    </source>
</evidence>
<sequence>MNDEPVDLETPSVLSPAIRIHTLFRSYLKVPYLGGLVARHNQQTESQSRWPRYHRGYPSARNRIDIDHNDLEYLLYAVVITLWWLPLK</sequence>
<dbReference type="InParanoid" id="G4TT44"/>